<evidence type="ECO:0000256" key="8">
    <source>
        <dbReference type="ARBA" id="ARBA00031345"/>
    </source>
</evidence>
<evidence type="ECO:0000256" key="4">
    <source>
        <dbReference type="ARBA" id="ARBA00022448"/>
    </source>
</evidence>
<evidence type="ECO:0000256" key="6">
    <source>
        <dbReference type="ARBA" id="ARBA00023034"/>
    </source>
</evidence>
<proteinExistence type="inferred from homology"/>
<accession>A0A061S3R8</accession>
<dbReference type="AlphaFoldDB" id="A0A061S3R8"/>
<feature type="compositionally biased region" description="Basic and acidic residues" evidence="10">
    <location>
        <begin position="472"/>
        <end position="484"/>
    </location>
</feature>
<evidence type="ECO:0000256" key="7">
    <source>
        <dbReference type="ARBA" id="ARBA00023136"/>
    </source>
</evidence>
<dbReference type="GO" id="GO:0000139">
    <property type="term" value="C:Golgi membrane"/>
    <property type="evidence" value="ECO:0007669"/>
    <property type="project" value="UniProtKB-SubCell"/>
</dbReference>
<dbReference type="GO" id="GO:0017119">
    <property type="term" value="C:Golgi transport complex"/>
    <property type="evidence" value="ECO:0007669"/>
    <property type="project" value="InterPro"/>
</dbReference>
<evidence type="ECO:0000256" key="9">
    <source>
        <dbReference type="SAM" id="Coils"/>
    </source>
</evidence>
<comment type="similarity">
    <text evidence="2">Belongs to the COG7 family.</text>
</comment>
<evidence type="ECO:0000256" key="3">
    <source>
        <dbReference type="ARBA" id="ARBA00020984"/>
    </source>
</evidence>
<organism evidence="11">
    <name type="scientific">Tetraselmis sp. GSL018</name>
    <dbReference type="NCBI Taxonomy" id="582737"/>
    <lineage>
        <taxon>Eukaryota</taxon>
        <taxon>Viridiplantae</taxon>
        <taxon>Chlorophyta</taxon>
        <taxon>core chlorophytes</taxon>
        <taxon>Chlorodendrophyceae</taxon>
        <taxon>Chlorodendrales</taxon>
        <taxon>Chlorodendraceae</taxon>
        <taxon>Tetraselmis</taxon>
    </lineage>
</organism>
<reference evidence="11" key="1">
    <citation type="submission" date="2014-05" db="EMBL/GenBank/DDBJ databases">
        <title>The transcriptome of the halophilic microalga Tetraselmis sp. GSL018 isolated from the Great Salt Lake, Utah.</title>
        <authorList>
            <person name="Jinkerson R.E."/>
            <person name="D'Adamo S."/>
            <person name="Posewitz M.C."/>
        </authorList>
    </citation>
    <scope>NUCLEOTIDE SEQUENCE</scope>
    <source>
        <strain evidence="11">GSL018</strain>
    </source>
</reference>
<evidence type="ECO:0000313" key="11">
    <source>
        <dbReference type="EMBL" id="JAC78903.1"/>
    </source>
</evidence>
<dbReference type="GO" id="GO:0007030">
    <property type="term" value="P:Golgi organization"/>
    <property type="evidence" value="ECO:0007669"/>
    <property type="project" value="TreeGrafter"/>
</dbReference>
<evidence type="ECO:0000256" key="10">
    <source>
        <dbReference type="SAM" id="MobiDB-lite"/>
    </source>
</evidence>
<keyword evidence="9" id="KW-0175">Coiled coil</keyword>
<keyword evidence="4" id="KW-0813">Transport</keyword>
<keyword evidence="6" id="KW-0333">Golgi apparatus</keyword>
<evidence type="ECO:0000256" key="5">
    <source>
        <dbReference type="ARBA" id="ARBA00022927"/>
    </source>
</evidence>
<dbReference type="InterPro" id="IPR019335">
    <property type="entry name" value="COG7"/>
</dbReference>
<dbReference type="Pfam" id="PF10191">
    <property type="entry name" value="COG7"/>
    <property type="match status" value="1"/>
</dbReference>
<sequence length="773" mass="83607">MTDLAEFSQPNFEAKAWINKACASRNQDETLEKFLAELEMKLQLTSEDVEAALEANSDRILNRLPSAVQEIQRVKADVKALQSETQRIYDQLDASQRKASASVAPLSSLDAVKTRMEGTCNTLRQASELSTLFSTVEEVFAAGDLPKAAEVLSTMRRSLSTVGDVPEFRNGWSDLQSLENRLQNMVEGPLSGALTHKKGDMVRQLVSILMAIDRRAVVEKQFITARMAPLLKFWEGFDKQGSNPQGFSQWLPRFYDEVLLSVEGEARWCQAVLPDLHPGLVLAMLDALFSRVKGGFDRRLKASVEPAGAVEAFSLGEAMSCQGACRQFARGLLSTVGHLSDEQAGSLVGAVMSPFQPLLARYGEFESAAIGAQLSGFDPDEVTRSGELDSIVSAMVNSVPHAVLAVEQALERCVKYTKGCEIGSLLRVADDALSQFCGRLSAAIRALRPRCIPDSKQAQPGTKGSDSAAGRDAWDDAVSKHSAEDAGPAEDVGTVVQLLTMASNLVGKLSVLEAQMQNAVSEAVSLVDQQNGAGSASLRLTAADISGDPVLVAISQRLAMDPRVGSGLRALLSQLQDQRYNSLPGSTQRALAVQQMVESLVYDALMHKVEVQMRNIADLPNWAEEAGENAFNLPAFSSYPLGYVSTVGEYLMTLPQQLESWMAQEDEDDELLQADADWLDKVATGSAELYTKKLLAIPKLSEKGAQQLSADLEYFCNVLSALSVAVPLTLTTIQVAVSLPSSDFAASAADALQQQELERRTLEHVAEARGLSL</sequence>
<feature type="coiled-coil region" evidence="9">
    <location>
        <begin position="35"/>
        <end position="84"/>
    </location>
</feature>
<dbReference type="GO" id="GO:0006890">
    <property type="term" value="P:retrograde vesicle-mediated transport, Golgi to endoplasmic reticulum"/>
    <property type="evidence" value="ECO:0007669"/>
    <property type="project" value="TreeGrafter"/>
</dbReference>
<dbReference type="PANTHER" id="PTHR21443:SF0">
    <property type="entry name" value="CONSERVED OLIGOMERIC GOLGI COMPLEX SUBUNIT 7"/>
    <property type="match status" value="1"/>
</dbReference>
<keyword evidence="7" id="KW-0472">Membrane</keyword>
<evidence type="ECO:0000256" key="2">
    <source>
        <dbReference type="ARBA" id="ARBA00005831"/>
    </source>
</evidence>
<feature type="region of interest" description="Disordered" evidence="10">
    <location>
        <begin position="453"/>
        <end position="488"/>
    </location>
</feature>
<dbReference type="PANTHER" id="PTHR21443">
    <property type="entry name" value="CONSERVED OLIGOMERIC GOLGI COMPLEX COMPONENT 7"/>
    <property type="match status" value="1"/>
</dbReference>
<comment type="subcellular location">
    <subcellularLocation>
        <location evidence="1">Golgi apparatus membrane</location>
        <topology evidence="1">Peripheral membrane protein</topology>
    </subcellularLocation>
</comment>
<dbReference type="GO" id="GO:0006886">
    <property type="term" value="P:intracellular protein transport"/>
    <property type="evidence" value="ECO:0007669"/>
    <property type="project" value="InterPro"/>
</dbReference>
<evidence type="ECO:0000256" key="1">
    <source>
        <dbReference type="ARBA" id="ARBA00004395"/>
    </source>
</evidence>
<name>A0A061S3R8_9CHLO</name>
<gene>
    <name evidence="11" type="ORF">TSPGSL018_14021</name>
</gene>
<dbReference type="EMBL" id="GBEZ01006501">
    <property type="protein sequence ID" value="JAC78903.1"/>
    <property type="molecule type" value="Transcribed_RNA"/>
</dbReference>
<protein>
    <recommendedName>
        <fullName evidence="3">Conserved oligomeric Golgi complex subunit 7</fullName>
    </recommendedName>
    <alternativeName>
        <fullName evidence="8">Component of oligomeric Golgi complex 7</fullName>
    </alternativeName>
</protein>
<keyword evidence="5" id="KW-0653">Protein transport</keyword>
<feature type="compositionally biased region" description="Polar residues" evidence="10">
    <location>
        <begin position="456"/>
        <end position="465"/>
    </location>
</feature>